<dbReference type="AlphaFoldDB" id="A0A4C1XWK4"/>
<dbReference type="OrthoDB" id="410721at2759"/>
<reference evidence="2 3" key="1">
    <citation type="journal article" date="2019" name="Commun. Biol.">
        <title>The bagworm genome reveals a unique fibroin gene that provides high tensile strength.</title>
        <authorList>
            <person name="Kono N."/>
            <person name="Nakamura H."/>
            <person name="Ohtoshi R."/>
            <person name="Tomita M."/>
            <person name="Numata K."/>
            <person name="Arakawa K."/>
        </authorList>
    </citation>
    <scope>NUCLEOTIDE SEQUENCE [LARGE SCALE GENOMIC DNA]</scope>
</reference>
<name>A0A4C1XWK4_EUMVA</name>
<evidence type="ECO:0000313" key="2">
    <source>
        <dbReference type="EMBL" id="GBP67978.1"/>
    </source>
</evidence>
<evidence type="ECO:0000256" key="1">
    <source>
        <dbReference type="SAM" id="MobiDB-lite"/>
    </source>
</evidence>
<keyword evidence="3" id="KW-1185">Reference proteome</keyword>
<comment type="caution">
    <text evidence="2">The sequence shown here is derived from an EMBL/GenBank/DDBJ whole genome shotgun (WGS) entry which is preliminary data.</text>
</comment>
<protein>
    <submittedName>
        <fullName evidence="2">Uncharacterized protein</fullName>
    </submittedName>
</protein>
<proteinExistence type="predicted"/>
<dbReference type="EMBL" id="BGZK01000998">
    <property type="protein sequence ID" value="GBP67978.1"/>
    <property type="molecule type" value="Genomic_DNA"/>
</dbReference>
<gene>
    <name evidence="2" type="ORF">EVAR_57951_1</name>
</gene>
<organism evidence="2 3">
    <name type="scientific">Eumeta variegata</name>
    <name type="common">Bagworm moth</name>
    <name type="synonym">Eumeta japonica</name>
    <dbReference type="NCBI Taxonomy" id="151549"/>
    <lineage>
        <taxon>Eukaryota</taxon>
        <taxon>Metazoa</taxon>
        <taxon>Ecdysozoa</taxon>
        <taxon>Arthropoda</taxon>
        <taxon>Hexapoda</taxon>
        <taxon>Insecta</taxon>
        <taxon>Pterygota</taxon>
        <taxon>Neoptera</taxon>
        <taxon>Endopterygota</taxon>
        <taxon>Lepidoptera</taxon>
        <taxon>Glossata</taxon>
        <taxon>Ditrysia</taxon>
        <taxon>Tineoidea</taxon>
        <taxon>Psychidae</taxon>
        <taxon>Oiketicinae</taxon>
        <taxon>Eumeta</taxon>
    </lineage>
</organism>
<dbReference type="Proteomes" id="UP000299102">
    <property type="component" value="Unassembled WGS sequence"/>
</dbReference>
<accession>A0A4C1XWK4</accession>
<sequence>MRRPILIAVPSLPKPTTVHYGRAYERGKRAGEPSERRHSSPPIDTRNLKENDSALQAYRVAIGYLMVGGLMNRKWDAGGVVPPELSLTKRNATVEAAASHLYSMIVYDSSLILQF</sequence>
<evidence type="ECO:0000313" key="3">
    <source>
        <dbReference type="Proteomes" id="UP000299102"/>
    </source>
</evidence>
<feature type="compositionally biased region" description="Basic and acidic residues" evidence="1">
    <location>
        <begin position="22"/>
        <end position="38"/>
    </location>
</feature>
<feature type="region of interest" description="Disordered" evidence="1">
    <location>
        <begin position="15"/>
        <end position="47"/>
    </location>
</feature>